<reference evidence="2 3" key="1">
    <citation type="submission" date="2024-03" db="EMBL/GenBank/DDBJ databases">
        <authorList>
            <person name="Martinez-Hernandez J."/>
        </authorList>
    </citation>
    <scope>NUCLEOTIDE SEQUENCE [LARGE SCALE GENOMIC DNA]</scope>
</reference>
<name>A0AAV1XW79_LUPLU</name>
<comment type="caution">
    <text evidence="2">The sequence shown here is derived from an EMBL/GenBank/DDBJ whole genome shotgun (WGS) entry which is preliminary data.</text>
</comment>
<keyword evidence="3" id="KW-1185">Reference proteome</keyword>
<feature type="chain" id="PRO_5043415868" evidence="1">
    <location>
        <begin position="25"/>
        <end position="59"/>
    </location>
</feature>
<gene>
    <name evidence="2" type="ORF">LLUT_LOCUS27125</name>
</gene>
<dbReference type="EMBL" id="CAXHTB010000019">
    <property type="protein sequence ID" value="CAL0326065.1"/>
    <property type="molecule type" value="Genomic_DNA"/>
</dbReference>
<sequence>MSRSRRRLDHIELLNLLFVLCAKHQEMARKQVAQQKLKIINEGLEVAEERVVRFKDNDN</sequence>
<organism evidence="2 3">
    <name type="scientific">Lupinus luteus</name>
    <name type="common">European yellow lupine</name>
    <dbReference type="NCBI Taxonomy" id="3873"/>
    <lineage>
        <taxon>Eukaryota</taxon>
        <taxon>Viridiplantae</taxon>
        <taxon>Streptophyta</taxon>
        <taxon>Embryophyta</taxon>
        <taxon>Tracheophyta</taxon>
        <taxon>Spermatophyta</taxon>
        <taxon>Magnoliopsida</taxon>
        <taxon>eudicotyledons</taxon>
        <taxon>Gunneridae</taxon>
        <taxon>Pentapetalae</taxon>
        <taxon>rosids</taxon>
        <taxon>fabids</taxon>
        <taxon>Fabales</taxon>
        <taxon>Fabaceae</taxon>
        <taxon>Papilionoideae</taxon>
        <taxon>50 kb inversion clade</taxon>
        <taxon>genistoids sensu lato</taxon>
        <taxon>core genistoids</taxon>
        <taxon>Genisteae</taxon>
        <taxon>Lupinus</taxon>
    </lineage>
</organism>
<keyword evidence="1" id="KW-0732">Signal</keyword>
<accession>A0AAV1XW79</accession>
<dbReference type="AlphaFoldDB" id="A0AAV1XW79"/>
<dbReference type="Proteomes" id="UP001497480">
    <property type="component" value="Unassembled WGS sequence"/>
</dbReference>
<evidence type="ECO:0000256" key="1">
    <source>
        <dbReference type="SAM" id="SignalP"/>
    </source>
</evidence>
<feature type="signal peptide" evidence="1">
    <location>
        <begin position="1"/>
        <end position="24"/>
    </location>
</feature>
<proteinExistence type="predicted"/>
<evidence type="ECO:0000313" key="3">
    <source>
        <dbReference type="Proteomes" id="UP001497480"/>
    </source>
</evidence>
<evidence type="ECO:0000313" key="2">
    <source>
        <dbReference type="EMBL" id="CAL0326065.1"/>
    </source>
</evidence>
<protein>
    <submittedName>
        <fullName evidence="2">Uncharacterized protein</fullName>
    </submittedName>
</protein>